<dbReference type="EMBL" id="CM037618">
    <property type="protein sequence ID" value="KAH7998883.1"/>
    <property type="molecule type" value="Genomic_DNA"/>
</dbReference>
<proteinExistence type="predicted"/>
<sequence length="123" mass="13574">MGLQALPLRHPRRHVVEGCGHRLLPLQRRQRQLRQILAIPLCCLSAGQEEFHVARGKCISCRVLYRSARPRRLRSGPRPCLDLDPQPTGTSCGSSRLSQRGDPPAAPSLPAMDPVRVKLGDSA</sequence>
<evidence type="ECO:0000313" key="1">
    <source>
        <dbReference type="EMBL" id="KAH7998883.1"/>
    </source>
</evidence>
<accession>A0ACB8F0T8</accession>
<evidence type="ECO:0000313" key="2">
    <source>
        <dbReference type="Proteomes" id="UP000827872"/>
    </source>
</evidence>
<gene>
    <name evidence="1" type="ORF">K3G42_002397</name>
</gene>
<name>A0ACB8F0T8_9SAUR</name>
<organism evidence="1 2">
    <name type="scientific">Sphaerodactylus townsendi</name>
    <dbReference type="NCBI Taxonomy" id="933632"/>
    <lineage>
        <taxon>Eukaryota</taxon>
        <taxon>Metazoa</taxon>
        <taxon>Chordata</taxon>
        <taxon>Craniata</taxon>
        <taxon>Vertebrata</taxon>
        <taxon>Euteleostomi</taxon>
        <taxon>Lepidosauria</taxon>
        <taxon>Squamata</taxon>
        <taxon>Bifurcata</taxon>
        <taxon>Gekkota</taxon>
        <taxon>Sphaerodactylidae</taxon>
        <taxon>Sphaerodactylus</taxon>
    </lineage>
</organism>
<dbReference type="Proteomes" id="UP000827872">
    <property type="component" value="Linkage Group LG05"/>
</dbReference>
<keyword evidence="2" id="KW-1185">Reference proteome</keyword>
<reference evidence="1" key="1">
    <citation type="submission" date="2021-08" db="EMBL/GenBank/DDBJ databases">
        <title>The first chromosome-level gecko genome reveals the dynamic sex chromosomes of Neotropical dwarf geckos (Sphaerodactylidae: Sphaerodactylus).</title>
        <authorList>
            <person name="Pinto B.J."/>
            <person name="Keating S.E."/>
            <person name="Gamble T."/>
        </authorList>
    </citation>
    <scope>NUCLEOTIDE SEQUENCE</scope>
    <source>
        <strain evidence="1">TG3544</strain>
    </source>
</reference>
<comment type="caution">
    <text evidence="1">The sequence shown here is derived from an EMBL/GenBank/DDBJ whole genome shotgun (WGS) entry which is preliminary data.</text>
</comment>
<protein>
    <submittedName>
        <fullName evidence="1">Uncharacterized protein</fullName>
    </submittedName>
</protein>